<feature type="chain" id="PRO_5031133299" evidence="1">
    <location>
        <begin position="25"/>
        <end position="173"/>
    </location>
</feature>
<dbReference type="CDD" id="cd05379">
    <property type="entry name" value="CAP_bacterial"/>
    <property type="match status" value="1"/>
</dbReference>
<protein>
    <submittedName>
        <fullName evidence="3">Uncharacterized protein YkwD</fullName>
    </submittedName>
</protein>
<dbReference type="Proteomes" id="UP000580910">
    <property type="component" value="Unassembled WGS sequence"/>
</dbReference>
<gene>
    <name evidence="3" type="ORF">FB382_001775</name>
</gene>
<feature type="signal peptide" evidence="1">
    <location>
        <begin position="1"/>
        <end position="24"/>
    </location>
</feature>
<dbReference type="Gene3D" id="3.40.33.10">
    <property type="entry name" value="CAP"/>
    <property type="match status" value="1"/>
</dbReference>
<name>A0A7W3IZR3_9ACTN</name>
<evidence type="ECO:0000313" key="3">
    <source>
        <dbReference type="EMBL" id="MBA8803484.1"/>
    </source>
</evidence>
<reference evidence="3 4" key="1">
    <citation type="submission" date="2020-07" db="EMBL/GenBank/DDBJ databases">
        <title>Sequencing the genomes of 1000 actinobacteria strains.</title>
        <authorList>
            <person name="Klenk H.-P."/>
        </authorList>
    </citation>
    <scope>NUCLEOTIDE SEQUENCE [LARGE SCALE GENOMIC DNA]</scope>
    <source>
        <strain evidence="3 4">DSM 21349</strain>
    </source>
</reference>
<dbReference type="Pfam" id="PF00188">
    <property type="entry name" value="CAP"/>
    <property type="match status" value="1"/>
</dbReference>
<dbReference type="EMBL" id="JACGXA010000001">
    <property type="protein sequence ID" value="MBA8803484.1"/>
    <property type="molecule type" value="Genomic_DNA"/>
</dbReference>
<proteinExistence type="predicted"/>
<feature type="domain" description="SCP" evidence="2">
    <location>
        <begin position="61"/>
        <end position="168"/>
    </location>
</feature>
<sequence>MTPRLAPAIALLASLLAAIGTALAAAPAPASASIWRVPAPHTAIDPLLHLTEYENRVAFKINQHRKAAGLAKVRYFGSCIDGYAERWSRHLALTGAFEHRDQMKILNGCDLTWVGETLVRGTGITPGDVVKAWLHSPEHRAVIMKPRANRAGIGVRIDPQGRFVGVLNFGDVN</sequence>
<keyword evidence="1" id="KW-0732">Signal</keyword>
<comment type="caution">
    <text evidence="3">The sequence shown here is derived from an EMBL/GenBank/DDBJ whole genome shotgun (WGS) entry which is preliminary data.</text>
</comment>
<dbReference type="RefSeq" id="WP_182538496.1">
    <property type="nucleotide sequence ID" value="NZ_JACGXA010000001.1"/>
</dbReference>
<dbReference type="SUPFAM" id="SSF55797">
    <property type="entry name" value="PR-1-like"/>
    <property type="match status" value="1"/>
</dbReference>
<dbReference type="InterPro" id="IPR035940">
    <property type="entry name" value="CAP_sf"/>
</dbReference>
<organism evidence="3 4">
    <name type="scientific">Nocardioides ginsengisegetis</name>
    <dbReference type="NCBI Taxonomy" id="661491"/>
    <lineage>
        <taxon>Bacteria</taxon>
        <taxon>Bacillati</taxon>
        <taxon>Actinomycetota</taxon>
        <taxon>Actinomycetes</taxon>
        <taxon>Propionibacteriales</taxon>
        <taxon>Nocardioidaceae</taxon>
        <taxon>Nocardioides</taxon>
    </lineage>
</organism>
<dbReference type="AlphaFoldDB" id="A0A7W3IZR3"/>
<accession>A0A7W3IZR3</accession>
<dbReference type="InterPro" id="IPR014044">
    <property type="entry name" value="CAP_dom"/>
</dbReference>
<evidence type="ECO:0000256" key="1">
    <source>
        <dbReference type="SAM" id="SignalP"/>
    </source>
</evidence>
<evidence type="ECO:0000313" key="4">
    <source>
        <dbReference type="Proteomes" id="UP000580910"/>
    </source>
</evidence>
<evidence type="ECO:0000259" key="2">
    <source>
        <dbReference type="Pfam" id="PF00188"/>
    </source>
</evidence>
<keyword evidence="4" id="KW-1185">Reference proteome</keyword>